<protein>
    <submittedName>
        <fullName evidence="10">Transport permease protein</fullName>
    </submittedName>
</protein>
<dbReference type="EMBL" id="AP024169">
    <property type="protein sequence ID" value="BCN30200.1"/>
    <property type="molecule type" value="Genomic_DNA"/>
</dbReference>
<name>A0A7R7EK64_9FIRM</name>
<evidence type="ECO:0000256" key="1">
    <source>
        <dbReference type="ARBA" id="ARBA00004651"/>
    </source>
</evidence>
<dbReference type="AlphaFoldDB" id="A0A7R7EK64"/>
<evidence type="ECO:0000313" key="10">
    <source>
        <dbReference type="EMBL" id="BCN30200.1"/>
    </source>
</evidence>
<feature type="transmembrane region" description="Helical" evidence="8">
    <location>
        <begin position="145"/>
        <end position="165"/>
    </location>
</feature>
<keyword evidence="6 8" id="KW-1133">Transmembrane helix</keyword>
<proteinExistence type="inferred from homology"/>
<dbReference type="Pfam" id="PF12698">
    <property type="entry name" value="ABC2_membrane_3"/>
    <property type="match status" value="1"/>
</dbReference>
<feature type="domain" description="ABC transmembrane type-2" evidence="9">
    <location>
        <begin position="112"/>
        <end position="333"/>
    </location>
</feature>
<evidence type="ECO:0000256" key="3">
    <source>
        <dbReference type="ARBA" id="ARBA00022448"/>
    </source>
</evidence>
<feature type="transmembrane region" description="Helical" evidence="8">
    <location>
        <begin position="186"/>
        <end position="214"/>
    </location>
</feature>
<dbReference type="PANTHER" id="PTHR30294">
    <property type="entry name" value="MEMBRANE COMPONENT OF ABC TRANSPORTER YHHJ-RELATED"/>
    <property type="match status" value="1"/>
</dbReference>
<keyword evidence="4" id="KW-1003">Cell membrane</keyword>
<dbReference type="InterPro" id="IPR047817">
    <property type="entry name" value="ABC2_TM_bact-type"/>
</dbReference>
<evidence type="ECO:0000256" key="7">
    <source>
        <dbReference type="ARBA" id="ARBA00023136"/>
    </source>
</evidence>
<comment type="subcellular location">
    <subcellularLocation>
        <location evidence="1">Cell membrane</location>
        <topology evidence="1">Multi-pass membrane protein</topology>
    </subcellularLocation>
</comment>
<evidence type="ECO:0000259" key="9">
    <source>
        <dbReference type="PROSITE" id="PS51012"/>
    </source>
</evidence>
<keyword evidence="3" id="KW-0813">Transport</keyword>
<dbReference type="InterPro" id="IPR051449">
    <property type="entry name" value="ABC-2_transporter_component"/>
</dbReference>
<keyword evidence="5 8" id="KW-0812">Transmembrane</keyword>
<dbReference type="PANTHER" id="PTHR30294:SF38">
    <property type="entry name" value="TRANSPORT PERMEASE PROTEIN"/>
    <property type="match status" value="1"/>
</dbReference>
<feature type="transmembrane region" description="Helical" evidence="8">
    <location>
        <begin position="220"/>
        <end position="245"/>
    </location>
</feature>
<accession>A0A7R7EK64</accession>
<reference evidence="10 11" key="1">
    <citation type="submission" date="2020-11" db="EMBL/GenBank/DDBJ databases">
        <title>Draft genome sequencing of a Lachnospiraceae strain isolated from anoxic soil subjected to BSD treatment.</title>
        <authorList>
            <person name="Uek A."/>
            <person name="Tonouchi A."/>
        </authorList>
    </citation>
    <scope>NUCLEOTIDE SEQUENCE [LARGE SCALE GENOMIC DNA]</scope>
    <source>
        <strain evidence="10 11">TB5</strain>
    </source>
</reference>
<dbReference type="GO" id="GO:0005886">
    <property type="term" value="C:plasma membrane"/>
    <property type="evidence" value="ECO:0007669"/>
    <property type="project" value="UniProtKB-SubCell"/>
</dbReference>
<evidence type="ECO:0000256" key="8">
    <source>
        <dbReference type="SAM" id="Phobius"/>
    </source>
</evidence>
<evidence type="ECO:0000256" key="5">
    <source>
        <dbReference type="ARBA" id="ARBA00022692"/>
    </source>
</evidence>
<feature type="transmembrane region" description="Helical" evidence="8">
    <location>
        <begin position="252"/>
        <end position="272"/>
    </location>
</feature>
<feature type="transmembrane region" description="Helical" evidence="8">
    <location>
        <begin position="20"/>
        <end position="37"/>
    </location>
</feature>
<dbReference type="InterPro" id="IPR013525">
    <property type="entry name" value="ABC2_TM"/>
</dbReference>
<dbReference type="GO" id="GO:0140359">
    <property type="term" value="F:ABC-type transporter activity"/>
    <property type="evidence" value="ECO:0007669"/>
    <property type="project" value="InterPro"/>
</dbReference>
<sequence>MLCILKRILIQIKNDKRSLGLLLIAPLLVLTLLYFILGDSDYTPHIAVYSMDKAYVEQLEEKASITKLTKLPKENSYLEENKVDAIAWKDSKGIHITLERKNTKSAKALKVIQNTNEKLAPMKISPVIHYLYETNDENQLDSLSYVFLGVLSFFFVFLLSGMSFVRERFSQTLERMLMTPISRFEVIGGYTLGYGIISAVQSVLIILFTVYVLGIHVEGSVFLCILVMILMSFLAVSMGALFSIFSNNELQMVQFIPIVIIPQIFYSGLIPIDTIPLGLGNLKYIIPIYYTSTALDKVMIEGKGLMDITPFLTGLVIFIIVLFGINVLSLKKYRRL</sequence>
<evidence type="ECO:0000313" key="11">
    <source>
        <dbReference type="Proteomes" id="UP000595897"/>
    </source>
</evidence>
<comment type="similarity">
    <text evidence="2">Belongs to the ABC-2 integral membrane protein family.</text>
</comment>
<dbReference type="PROSITE" id="PS51012">
    <property type="entry name" value="ABC_TM2"/>
    <property type="match status" value="1"/>
</dbReference>
<dbReference type="Proteomes" id="UP000595897">
    <property type="component" value="Chromosome"/>
</dbReference>
<organism evidence="10 11">
    <name type="scientific">Anaeromicropila herbilytica</name>
    <dbReference type="NCBI Taxonomy" id="2785025"/>
    <lineage>
        <taxon>Bacteria</taxon>
        <taxon>Bacillati</taxon>
        <taxon>Bacillota</taxon>
        <taxon>Clostridia</taxon>
        <taxon>Lachnospirales</taxon>
        <taxon>Lachnospiraceae</taxon>
        <taxon>Anaeromicropila</taxon>
    </lineage>
</organism>
<feature type="transmembrane region" description="Helical" evidence="8">
    <location>
        <begin position="308"/>
        <end position="330"/>
    </location>
</feature>
<dbReference type="KEGG" id="ahb:bsdtb5_14950"/>
<evidence type="ECO:0000256" key="2">
    <source>
        <dbReference type="ARBA" id="ARBA00007783"/>
    </source>
</evidence>
<evidence type="ECO:0000256" key="6">
    <source>
        <dbReference type="ARBA" id="ARBA00022989"/>
    </source>
</evidence>
<gene>
    <name evidence="10" type="ORF">bsdtb5_14950</name>
</gene>
<evidence type="ECO:0000256" key="4">
    <source>
        <dbReference type="ARBA" id="ARBA00022475"/>
    </source>
</evidence>
<dbReference type="RefSeq" id="WP_271715439.1">
    <property type="nucleotide sequence ID" value="NZ_AP024169.1"/>
</dbReference>
<keyword evidence="7 8" id="KW-0472">Membrane</keyword>
<keyword evidence="11" id="KW-1185">Reference proteome</keyword>